<keyword evidence="1" id="KW-0479">Metal-binding</keyword>
<comment type="caution">
    <text evidence="5">The sequence shown here is derived from an EMBL/GenBank/DDBJ whole genome shotgun (WGS) entry which is preliminary data.</text>
</comment>
<keyword evidence="3" id="KW-1133">Transmembrane helix</keyword>
<protein>
    <recommendedName>
        <fullName evidence="4">CCHC-type domain-containing protein</fullName>
    </recommendedName>
</protein>
<evidence type="ECO:0000256" key="3">
    <source>
        <dbReference type="SAM" id="Phobius"/>
    </source>
</evidence>
<dbReference type="GO" id="GO:0008270">
    <property type="term" value="F:zinc ion binding"/>
    <property type="evidence" value="ECO:0007669"/>
    <property type="project" value="UniProtKB-KW"/>
</dbReference>
<name>A0A1E5W758_9POAL</name>
<dbReference type="GO" id="GO:0003676">
    <property type="term" value="F:nucleic acid binding"/>
    <property type="evidence" value="ECO:0007669"/>
    <property type="project" value="InterPro"/>
</dbReference>
<feature type="compositionally biased region" description="Basic and acidic residues" evidence="2">
    <location>
        <begin position="336"/>
        <end position="364"/>
    </location>
</feature>
<dbReference type="EMBL" id="LWDX02019399">
    <property type="protein sequence ID" value="OEL33249.1"/>
    <property type="molecule type" value="Genomic_DNA"/>
</dbReference>
<keyword evidence="1" id="KW-0862">Zinc</keyword>
<keyword evidence="1" id="KW-0863">Zinc-finger</keyword>
<reference evidence="5 6" key="1">
    <citation type="submission" date="2016-09" db="EMBL/GenBank/DDBJ databases">
        <title>The draft genome of Dichanthelium oligosanthes: A C3 panicoid grass species.</title>
        <authorList>
            <person name="Studer A.J."/>
            <person name="Schnable J.C."/>
            <person name="Brutnell T.P."/>
        </authorList>
    </citation>
    <scope>NUCLEOTIDE SEQUENCE [LARGE SCALE GENOMIC DNA]</scope>
    <source>
        <strain evidence="6">cv. Kellogg 1175</strain>
        <tissue evidence="5">Leaf</tissue>
    </source>
</reference>
<gene>
    <name evidence="5" type="ORF">BAE44_0005732</name>
</gene>
<feature type="domain" description="CCHC-type" evidence="4">
    <location>
        <begin position="253"/>
        <end position="266"/>
    </location>
</feature>
<dbReference type="PROSITE" id="PS50158">
    <property type="entry name" value="ZF_CCHC"/>
    <property type="match status" value="1"/>
</dbReference>
<dbReference type="InterPro" id="IPR036875">
    <property type="entry name" value="Znf_CCHC_sf"/>
</dbReference>
<evidence type="ECO:0000256" key="2">
    <source>
        <dbReference type="SAM" id="MobiDB-lite"/>
    </source>
</evidence>
<organism evidence="5 6">
    <name type="scientific">Dichanthelium oligosanthes</name>
    <dbReference type="NCBI Taxonomy" id="888268"/>
    <lineage>
        <taxon>Eukaryota</taxon>
        <taxon>Viridiplantae</taxon>
        <taxon>Streptophyta</taxon>
        <taxon>Embryophyta</taxon>
        <taxon>Tracheophyta</taxon>
        <taxon>Spermatophyta</taxon>
        <taxon>Magnoliopsida</taxon>
        <taxon>Liliopsida</taxon>
        <taxon>Poales</taxon>
        <taxon>Poaceae</taxon>
        <taxon>PACMAD clade</taxon>
        <taxon>Panicoideae</taxon>
        <taxon>Panicodae</taxon>
        <taxon>Paniceae</taxon>
        <taxon>Dichantheliinae</taxon>
        <taxon>Dichanthelium</taxon>
    </lineage>
</organism>
<dbReference type="SMART" id="SM00343">
    <property type="entry name" value="ZnF_C2HC"/>
    <property type="match status" value="1"/>
</dbReference>
<dbReference type="Proteomes" id="UP000095767">
    <property type="component" value="Unassembled WGS sequence"/>
</dbReference>
<dbReference type="InterPro" id="IPR001878">
    <property type="entry name" value="Znf_CCHC"/>
</dbReference>
<keyword evidence="3" id="KW-0472">Membrane</keyword>
<dbReference type="AlphaFoldDB" id="A0A1E5W758"/>
<dbReference type="OrthoDB" id="696543at2759"/>
<keyword evidence="6" id="KW-1185">Reference proteome</keyword>
<sequence length="364" mass="40867">MNESIPLSIVSSPGTISTAYTSTATTSTTTSSGFHPFFSPIERQAMKTARRDVLTEAKMEERHLRPFGAGAASIKGALDGLVQEFFGAPPANCSIKGGAISVLERWFIDVDIPWVLHLADPAAAGELERTFSPEERDYAVLRWIMALTEIMETSHSARSLFPDRSSQHARFTQEIVLIMLPFVDLIVIVLIMLPFVDLVVATTDEAFLSERVDVFFSRSRCPRWSSYSGGAQQESDEEDDQEVVKNERRRYECFNCGKKRHLARDCWSARRHSEGNVATMKELVLEGYEEEEEEWDAEGGFSMEMRDLDTSNGCIVFGYDSDKDLEALSDEEEDNKDDKIEPSPHEDDGEPQEHGKDAKTIGYP</sequence>
<evidence type="ECO:0000256" key="1">
    <source>
        <dbReference type="PROSITE-ProRule" id="PRU00047"/>
    </source>
</evidence>
<proteinExistence type="predicted"/>
<evidence type="ECO:0000313" key="5">
    <source>
        <dbReference type="EMBL" id="OEL33249.1"/>
    </source>
</evidence>
<evidence type="ECO:0000313" key="6">
    <source>
        <dbReference type="Proteomes" id="UP000095767"/>
    </source>
</evidence>
<keyword evidence="3" id="KW-0812">Transmembrane</keyword>
<accession>A0A1E5W758</accession>
<dbReference type="Gene3D" id="4.10.60.10">
    <property type="entry name" value="Zinc finger, CCHC-type"/>
    <property type="match status" value="1"/>
</dbReference>
<feature type="transmembrane region" description="Helical" evidence="3">
    <location>
        <begin position="175"/>
        <end position="196"/>
    </location>
</feature>
<evidence type="ECO:0000259" key="4">
    <source>
        <dbReference type="PROSITE" id="PS50158"/>
    </source>
</evidence>
<dbReference type="SUPFAM" id="SSF57756">
    <property type="entry name" value="Retrovirus zinc finger-like domains"/>
    <property type="match status" value="1"/>
</dbReference>
<feature type="region of interest" description="Disordered" evidence="2">
    <location>
        <begin position="323"/>
        <end position="364"/>
    </location>
</feature>
<feature type="region of interest" description="Disordered" evidence="2">
    <location>
        <begin position="224"/>
        <end position="244"/>
    </location>
</feature>